<gene>
    <name evidence="1" type="ORF">BESB_010300</name>
</gene>
<dbReference type="AlphaFoldDB" id="A0A2A9MJG8"/>
<evidence type="ECO:0000313" key="2">
    <source>
        <dbReference type="Proteomes" id="UP000224006"/>
    </source>
</evidence>
<evidence type="ECO:0000313" key="1">
    <source>
        <dbReference type="EMBL" id="PFH38688.1"/>
    </source>
</evidence>
<dbReference type="Proteomes" id="UP000224006">
    <property type="component" value="Chromosome I"/>
</dbReference>
<comment type="caution">
    <text evidence="1">The sequence shown here is derived from an EMBL/GenBank/DDBJ whole genome shotgun (WGS) entry which is preliminary data.</text>
</comment>
<sequence length="103" mass="11122">MAYASPPASGYFAAGSPPQYVTPGPYTATYTTVPPQSTQFYYVVQQQPQTRPRKCIFRVVCETLGWLTSAVVCTLCSAACGAASCCINGFVEDEFVPSKPQHQ</sequence>
<accession>A0A2A9MJG8</accession>
<dbReference type="VEuPathDB" id="ToxoDB:BESB_010300"/>
<protein>
    <submittedName>
        <fullName evidence="1">Uncharacterized protein</fullName>
    </submittedName>
</protein>
<dbReference type="KEGG" id="bbes:BESB_010300"/>
<reference evidence="1 2" key="1">
    <citation type="submission" date="2017-09" db="EMBL/GenBank/DDBJ databases">
        <title>Genome sequencing of Besnoitia besnoiti strain Bb-Ger1.</title>
        <authorList>
            <person name="Schares G."/>
            <person name="Venepally P."/>
            <person name="Lorenzi H.A."/>
        </authorList>
    </citation>
    <scope>NUCLEOTIDE SEQUENCE [LARGE SCALE GENOMIC DNA]</scope>
    <source>
        <strain evidence="1 2">Bb-Ger1</strain>
    </source>
</reference>
<dbReference type="GeneID" id="40306092"/>
<dbReference type="EMBL" id="NWUJ01000001">
    <property type="protein sequence ID" value="PFH38688.1"/>
    <property type="molecule type" value="Genomic_DNA"/>
</dbReference>
<proteinExistence type="predicted"/>
<name>A0A2A9MJG8_BESBE</name>
<dbReference type="RefSeq" id="XP_029222697.1">
    <property type="nucleotide sequence ID" value="XM_029359784.1"/>
</dbReference>
<keyword evidence="2" id="KW-1185">Reference proteome</keyword>
<organism evidence="1 2">
    <name type="scientific">Besnoitia besnoiti</name>
    <name type="common">Apicomplexan protozoan</name>
    <dbReference type="NCBI Taxonomy" id="94643"/>
    <lineage>
        <taxon>Eukaryota</taxon>
        <taxon>Sar</taxon>
        <taxon>Alveolata</taxon>
        <taxon>Apicomplexa</taxon>
        <taxon>Conoidasida</taxon>
        <taxon>Coccidia</taxon>
        <taxon>Eucoccidiorida</taxon>
        <taxon>Eimeriorina</taxon>
        <taxon>Sarcocystidae</taxon>
        <taxon>Besnoitia</taxon>
    </lineage>
</organism>
<dbReference type="OrthoDB" id="332668at2759"/>